<dbReference type="Proteomes" id="UP000008141">
    <property type="component" value="Unassembled WGS sequence"/>
</dbReference>
<dbReference type="KEGG" id="cvr:CHLNCDRAFT_145211"/>
<dbReference type="RefSeq" id="XP_005847873.1">
    <property type="nucleotide sequence ID" value="XM_005847811.1"/>
</dbReference>
<dbReference type="PANTHER" id="PTHR12988">
    <property type="entry name" value="SPHINGOMYELIN PHOSPHODIESTERASE 4"/>
    <property type="match status" value="1"/>
</dbReference>
<organism evidence="7">
    <name type="scientific">Chlorella variabilis</name>
    <name type="common">Green alga</name>
    <dbReference type="NCBI Taxonomy" id="554065"/>
    <lineage>
        <taxon>Eukaryota</taxon>
        <taxon>Viridiplantae</taxon>
        <taxon>Chlorophyta</taxon>
        <taxon>core chlorophytes</taxon>
        <taxon>Trebouxiophyceae</taxon>
        <taxon>Chlorellales</taxon>
        <taxon>Chlorellaceae</taxon>
        <taxon>Chlorella clade</taxon>
        <taxon>Chlorella</taxon>
    </lineage>
</organism>
<name>E1ZDX8_CHLVA</name>
<gene>
    <name evidence="6" type="ORF">CHLNCDRAFT_145211</name>
</gene>
<dbReference type="OrthoDB" id="10251508at2759"/>
<dbReference type="FunCoup" id="E1ZDX8">
    <property type="interactions" value="120"/>
</dbReference>
<keyword evidence="2" id="KW-0812">Transmembrane</keyword>
<dbReference type="GO" id="GO:0006685">
    <property type="term" value="P:sphingomyelin catabolic process"/>
    <property type="evidence" value="ECO:0007669"/>
    <property type="project" value="TreeGrafter"/>
</dbReference>
<dbReference type="InterPro" id="IPR024129">
    <property type="entry name" value="Sphingomy_SMPD4"/>
</dbReference>
<keyword evidence="3" id="KW-1133">Transmembrane helix</keyword>
<evidence type="ECO:0000256" key="1">
    <source>
        <dbReference type="ARBA" id="ARBA00004167"/>
    </source>
</evidence>
<sequence length="808" mass="86695">MASWDAATPAGLVSILDSPTWPISKVCQAVEDCILANGDNLRGFFEQCFPTLLKRLFGYDGTSWLNLVARSPKEADAKALLKLLSPGGVLFTAMHSADADGSTQFFFPKERLPTHTQMLLASPAGRAELERWPQYGRGAVVADAAGRCHVKLGVFQFFLCWFAFYVIKGDGGGMDAQLARPQSAGLTNSVRKAADLMHLTRGGRDSEATRHPYLAALRQFLLDLLPRPSGAAHLAAAAMPAKGVGGSPYFRAPSAAKRQPEGASRGSSFYSVLLEFWVTDGDEPVPVAAQGGALPAQPSAGGAMWGTTYEPPSEDLLEALTELVKYATVADSGKRQPAQGGPPWLPMAQLHTLLPPALAAQRGGGGGAPAVPAILAGPSRLGAAAQPAAQALARRLYRFFRRAITLWPEQRSIKPLLRCLLAYLAPWRASGAAPPLLPGGAAAAPGHSHLASHLTAQVTDLVHRVHWADGGKADGASSYGPQWDAHVLCNLPFYLTLLPLFLEAGVPRVEVRGESAAQDLVNVLGVLEGAPELRKLLQRVERDLAKYAASQPRRADGAYADLLPWLLEQGQDWELAATASCSGGSPLVRAAPTFSLFSTAEGGAAYVARDLLELSSHFFKPDVQRRLRRCLEASLPLAALPAAAAEAGRAVEEAAQDEAVARLPKSSWRDVRYKGDPMLRPIASYEIGLLVRLLVALSVRLNAALGLDSWQRRGAGGEEEPPEDRVQEVLARARRRGLRVNLRPLADVRNLAWIPIGWFLVLHTLRFLTWLVLALATGPGEGAGGGYAAQQRQYRQHGGGQQQHHQRH</sequence>
<proteinExistence type="predicted"/>
<reference evidence="6 7" key="1">
    <citation type="journal article" date="2010" name="Plant Cell">
        <title>The Chlorella variabilis NC64A genome reveals adaptation to photosymbiosis, coevolution with viruses, and cryptic sex.</title>
        <authorList>
            <person name="Blanc G."/>
            <person name="Duncan G."/>
            <person name="Agarkova I."/>
            <person name="Borodovsky M."/>
            <person name="Gurnon J."/>
            <person name="Kuo A."/>
            <person name="Lindquist E."/>
            <person name="Lucas S."/>
            <person name="Pangilinan J."/>
            <person name="Polle J."/>
            <person name="Salamov A."/>
            <person name="Terry A."/>
            <person name="Yamada T."/>
            <person name="Dunigan D.D."/>
            <person name="Grigoriev I.V."/>
            <person name="Claverie J.M."/>
            <person name="Van Etten J.L."/>
        </authorList>
    </citation>
    <scope>NUCLEOTIDE SEQUENCE [LARGE SCALE GENOMIC DNA]</scope>
    <source>
        <strain evidence="6 7">NC64A</strain>
    </source>
</reference>
<dbReference type="GO" id="GO:0050290">
    <property type="term" value="F:sphingomyelin phosphodiesterase D activity"/>
    <property type="evidence" value="ECO:0007669"/>
    <property type="project" value="InterPro"/>
</dbReference>
<dbReference type="PANTHER" id="PTHR12988:SF6">
    <property type="entry name" value="SPHINGOMYELIN PHOSPHODIESTERASE 4"/>
    <property type="match status" value="1"/>
</dbReference>
<dbReference type="GO" id="GO:0046475">
    <property type="term" value="P:glycerophospholipid catabolic process"/>
    <property type="evidence" value="ECO:0007669"/>
    <property type="project" value="TreeGrafter"/>
</dbReference>
<evidence type="ECO:0000256" key="3">
    <source>
        <dbReference type="ARBA" id="ARBA00022989"/>
    </source>
</evidence>
<evidence type="ECO:0000256" key="5">
    <source>
        <dbReference type="SAM" id="MobiDB-lite"/>
    </source>
</evidence>
<keyword evidence="4" id="KW-0472">Membrane</keyword>
<evidence type="ECO:0000313" key="6">
    <source>
        <dbReference type="EMBL" id="EFN55771.1"/>
    </source>
</evidence>
<dbReference type="EMBL" id="GL433843">
    <property type="protein sequence ID" value="EFN55771.1"/>
    <property type="molecule type" value="Genomic_DNA"/>
</dbReference>
<dbReference type="OMA" id="ECNLYLR"/>
<evidence type="ECO:0000256" key="4">
    <source>
        <dbReference type="ARBA" id="ARBA00023136"/>
    </source>
</evidence>
<dbReference type="GeneID" id="17355320"/>
<evidence type="ECO:0000313" key="7">
    <source>
        <dbReference type="Proteomes" id="UP000008141"/>
    </source>
</evidence>
<dbReference type="AlphaFoldDB" id="E1ZDX8"/>
<dbReference type="STRING" id="554065.E1ZDX8"/>
<feature type="region of interest" description="Disordered" evidence="5">
    <location>
        <begin position="785"/>
        <end position="808"/>
    </location>
</feature>
<protein>
    <submittedName>
        <fullName evidence="6">Expressed protein</fullName>
    </submittedName>
</protein>
<dbReference type="GO" id="GO:0016020">
    <property type="term" value="C:membrane"/>
    <property type="evidence" value="ECO:0007669"/>
    <property type="project" value="UniProtKB-SubCell"/>
</dbReference>
<dbReference type="eggNOG" id="ENOG502QSXW">
    <property type="taxonomic scope" value="Eukaryota"/>
</dbReference>
<dbReference type="GO" id="GO:0046513">
    <property type="term" value="P:ceramide biosynthetic process"/>
    <property type="evidence" value="ECO:0007669"/>
    <property type="project" value="TreeGrafter"/>
</dbReference>
<dbReference type="InParanoid" id="E1ZDX8"/>
<evidence type="ECO:0000256" key="2">
    <source>
        <dbReference type="ARBA" id="ARBA00022692"/>
    </source>
</evidence>
<accession>E1ZDX8</accession>
<comment type="subcellular location">
    <subcellularLocation>
        <location evidence="1">Membrane</location>
        <topology evidence="1">Single-pass membrane protein</topology>
    </subcellularLocation>
</comment>
<keyword evidence="7" id="KW-1185">Reference proteome</keyword>